<proteinExistence type="predicted"/>
<keyword evidence="2" id="KW-1185">Reference proteome</keyword>
<protein>
    <submittedName>
        <fullName evidence="1">Uncharacterized protein</fullName>
    </submittedName>
</protein>
<name>A0ACC0S6I2_POPTR</name>
<evidence type="ECO:0000313" key="1">
    <source>
        <dbReference type="EMBL" id="KAI9385156.1"/>
    </source>
</evidence>
<evidence type="ECO:0000313" key="2">
    <source>
        <dbReference type="Proteomes" id="UP000006729"/>
    </source>
</evidence>
<reference evidence="1 2" key="1">
    <citation type="journal article" date="2006" name="Science">
        <title>The genome of black cottonwood, Populus trichocarpa (Torr. &amp; Gray).</title>
        <authorList>
            <person name="Tuskan G.A."/>
            <person name="Difazio S."/>
            <person name="Jansson S."/>
            <person name="Bohlmann J."/>
            <person name="Grigoriev I."/>
            <person name="Hellsten U."/>
            <person name="Putnam N."/>
            <person name="Ralph S."/>
            <person name="Rombauts S."/>
            <person name="Salamov A."/>
            <person name="Schein J."/>
            <person name="Sterck L."/>
            <person name="Aerts A."/>
            <person name="Bhalerao R.R."/>
            <person name="Bhalerao R.P."/>
            <person name="Blaudez D."/>
            <person name="Boerjan W."/>
            <person name="Brun A."/>
            <person name="Brunner A."/>
            <person name="Busov V."/>
            <person name="Campbell M."/>
            <person name="Carlson J."/>
            <person name="Chalot M."/>
            <person name="Chapman J."/>
            <person name="Chen G.L."/>
            <person name="Cooper D."/>
            <person name="Coutinho P.M."/>
            <person name="Couturier J."/>
            <person name="Covert S."/>
            <person name="Cronk Q."/>
            <person name="Cunningham R."/>
            <person name="Davis J."/>
            <person name="Degroeve S."/>
            <person name="Dejardin A."/>
            <person name="Depamphilis C."/>
            <person name="Detter J."/>
            <person name="Dirks B."/>
            <person name="Dubchak I."/>
            <person name="Duplessis S."/>
            <person name="Ehlting J."/>
            <person name="Ellis B."/>
            <person name="Gendler K."/>
            <person name="Goodstein D."/>
            <person name="Gribskov M."/>
            <person name="Grimwood J."/>
            <person name="Groover A."/>
            <person name="Gunter L."/>
            <person name="Hamberger B."/>
            <person name="Heinze B."/>
            <person name="Helariutta Y."/>
            <person name="Henrissat B."/>
            <person name="Holligan D."/>
            <person name="Holt R."/>
            <person name="Huang W."/>
            <person name="Islam-Faridi N."/>
            <person name="Jones S."/>
            <person name="Jones-Rhoades M."/>
            <person name="Jorgensen R."/>
            <person name="Joshi C."/>
            <person name="Kangasjarvi J."/>
            <person name="Karlsson J."/>
            <person name="Kelleher C."/>
            <person name="Kirkpatrick R."/>
            <person name="Kirst M."/>
            <person name="Kohler A."/>
            <person name="Kalluri U."/>
            <person name="Larimer F."/>
            <person name="Leebens-Mack J."/>
            <person name="Leple J.C."/>
            <person name="Locascio P."/>
            <person name="Lou Y."/>
            <person name="Lucas S."/>
            <person name="Martin F."/>
            <person name="Montanini B."/>
            <person name="Napoli C."/>
            <person name="Nelson D.R."/>
            <person name="Nelson C."/>
            <person name="Nieminen K."/>
            <person name="Nilsson O."/>
            <person name="Pereda V."/>
            <person name="Peter G."/>
            <person name="Philippe R."/>
            <person name="Pilate G."/>
            <person name="Poliakov A."/>
            <person name="Razumovskaya J."/>
            <person name="Richardson P."/>
            <person name="Rinaldi C."/>
            <person name="Ritland K."/>
            <person name="Rouze P."/>
            <person name="Ryaboy D."/>
            <person name="Schmutz J."/>
            <person name="Schrader J."/>
            <person name="Segerman B."/>
            <person name="Shin H."/>
            <person name="Siddiqui A."/>
            <person name="Sterky F."/>
            <person name="Terry A."/>
            <person name="Tsai C.J."/>
            <person name="Uberbacher E."/>
            <person name="Unneberg P."/>
            <person name="Vahala J."/>
            <person name="Wall K."/>
            <person name="Wessler S."/>
            <person name="Yang G."/>
            <person name="Yin T."/>
            <person name="Douglas C."/>
            <person name="Marra M."/>
            <person name="Sandberg G."/>
            <person name="Van de Peer Y."/>
            <person name="Rokhsar D."/>
        </authorList>
    </citation>
    <scope>NUCLEOTIDE SEQUENCE [LARGE SCALE GENOMIC DNA]</scope>
    <source>
        <strain evidence="2">cv. Nisqually</strain>
    </source>
</reference>
<sequence>MAMAMAASKLLFFFCPIFIYLLVLSIAQADPLYHFCSKTGNFTNSSDYKSNLNNLLSSFSSNTKIDYGFYNDSYGQNNDKVTAISLCRGDKKPETCRSCITNSSQVLTQLCPNQKEAYIWYDDCMLRYSNRFIVGSMEFGPHFWMYNVNNVTDEKEFYEKLNVLLGNLTNLAALGDSRRKFATGNATTENSQQKMYALVQCTPDLTRQQCSDCLNQAIKLIPTCCSKSQGGRVVSPSCHFRYEKDPFYELVTTTPPPSPAPLSVLPPPPQATPAPLSVLPPPPQATADAVPPRASTAAKIAKTSAIVQTTIANVLPILLLLWSLQHV</sequence>
<comment type="caution">
    <text evidence="1">The sequence shown here is derived from an EMBL/GenBank/DDBJ whole genome shotgun (WGS) entry which is preliminary data.</text>
</comment>
<dbReference type="Proteomes" id="UP000006729">
    <property type="component" value="Chromosome 11"/>
</dbReference>
<gene>
    <name evidence="1" type="ORF">POPTR_011G028500v4</name>
</gene>
<accession>A0ACC0S6I2</accession>
<organism evidence="1 2">
    <name type="scientific">Populus trichocarpa</name>
    <name type="common">Western balsam poplar</name>
    <name type="synonym">Populus balsamifera subsp. trichocarpa</name>
    <dbReference type="NCBI Taxonomy" id="3694"/>
    <lineage>
        <taxon>Eukaryota</taxon>
        <taxon>Viridiplantae</taxon>
        <taxon>Streptophyta</taxon>
        <taxon>Embryophyta</taxon>
        <taxon>Tracheophyta</taxon>
        <taxon>Spermatophyta</taxon>
        <taxon>Magnoliopsida</taxon>
        <taxon>eudicotyledons</taxon>
        <taxon>Gunneridae</taxon>
        <taxon>Pentapetalae</taxon>
        <taxon>rosids</taxon>
        <taxon>fabids</taxon>
        <taxon>Malpighiales</taxon>
        <taxon>Salicaceae</taxon>
        <taxon>Saliceae</taxon>
        <taxon>Populus</taxon>
    </lineage>
</organism>
<dbReference type="EMBL" id="CM009300">
    <property type="protein sequence ID" value="KAI9385156.1"/>
    <property type="molecule type" value="Genomic_DNA"/>
</dbReference>